<gene>
    <name evidence="7" type="ORF">SEMRO_387_G132140.1</name>
</gene>
<dbReference type="InterPro" id="IPR004843">
    <property type="entry name" value="Calcineurin-like_PHP"/>
</dbReference>
<dbReference type="GO" id="GO:0000166">
    <property type="term" value="F:nucleotide binding"/>
    <property type="evidence" value="ECO:0007669"/>
    <property type="project" value="UniProtKB-KW"/>
</dbReference>
<evidence type="ECO:0000256" key="3">
    <source>
        <dbReference type="RuleBase" id="RU362119"/>
    </source>
</evidence>
<protein>
    <submittedName>
        <fullName evidence="7">NAD 5'-nucleotidase</fullName>
    </submittedName>
</protein>
<sequence>MKFMTAVLAALSAPILQANAQQVVSLIHINDHHSHFDESALTLSEEFIPPGLSVETSELRLFHGGAPRVANQIDAFRQESLAAGNDVCVVHAGDALTGTSYYSFYGPSMDAAFMNTVQFDVMVTGNHEFDDGDENLANFTRMLDATTVISYNLIPHADSALLQLEADKAIQPYFIKELSDGTQMGFCGITTKVNTEQSSFPDPGTTFLEEVAATEACVDELTGLGIDKIIAITHLGYDEDVMKISAIEGVDVIIGGHTHSLLGDEKTLGLVGLNPEAPYGVMVNGTCIAQAWEYNKIVGKLDITFDVNGDVESCEGTLAIPLNPDVFTVRDADPRYDLEASDASVVVDYLTGLGVFTDPGESTQVIDVLQPFRDEVDSFLEQPIATAAENICHTRAGGAHDPNCPGKEDLSAVGGGACLIVSQGFLYNVPNADFAIQNSGGCREGILAGSFTYGDAYTILPFSNTLVTFDMTGNQIRRVLEDSVNFFLNETIGGGGGSYPVSAGLRWHVNYTKPFGERFSNIEINPRLEGDWEPLDLEEVYTVVTNDFIAAPRDGYYTFAEIQYENTYVLYTQSLIDYVTELQVIIEPLRNEYSTQVLTVLNGTTYDVRKPSYEEDVVAAPAACTLELMTCPDGSSVGRTGPDCEFEPCPAVEVEVARQEGDEEDPMAELPEEQSEDTAAPTLDIERAGEEDEKLLGEGEGYVSAASTMTTNSLILGLIATSTIVMV</sequence>
<feature type="signal peptide" evidence="3">
    <location>
        <begin position="1"/>
        <end position="20"/>
    </location>
</feature>
<dbReference type="InterPro" id="IPR008334">
    <property type="entry name" value="5'-Nucleotdase_C"/>
</dbReference>
<comment type="similarity">
    <text evidence="1 3">Belongs to the 5'-nucleotidase family.</text>
</comment>
<keyword evidence="3" id="KW-0378">Hydrolase</keyword>
<comment type="caution">
    <text evidence="7">The sequence shown here is derived from an EMBL/GenBank/DDBJ whole genome shotgun (WGS) entry which is preliminary data.</text>
</comment>
<dbReference type="PANTHER" id="PTHR11575:SF24">
    <property type="entry name" value="5'-NUCLEOTIDASE"/>
    <property type="match status" value="1"/>
</dbReference>
<name>A0A9N8DZB3_9STRA</name>
<feature type="domain" description="Calcineurin-like phosphoesterase" evidence="5">
    <location>
        <begin position="26"/>
        <end position="260"/>
    </location>
</feature>
<dbReference type="Pfam" id="PF02872">
    <property type="entry name" value="5_nucleotid_C"/>
    <property type="match status" value="1"/>
</dbReference>
<evidence type="ECO:0000256" key="4">
    <source>
        <dbReference type="SAM" id="MobiDB-lite"/>
    </source>
</evidence>
<dbReference type="Proteomes" id="UP001153069">
    <property type="component" value="Unassembled WGS sequence"/>
</dbReference>
<dbReference type="GO" id="GO:0046872">
    <property type="term" value="F:metal ion binding"/>
    <property type="evidence" value="ECO:0007669"/>
    <property type="project" value="InterPro"/>
</dbReference>
<dbReference type="SUPFAM" id="SSF56300">
    <property type="entry name" value="Metallo-dependent phosphatases"/>
    <property type="match status" value="1"/>
</dbReference>
<evidence type="ECO:0000259" key="5">
    <source>
        <dbReference type="Pfam" id="PF00149"/>
    </source>
</evidence>
<evidence type="ECO:0000256" key="1">
    <source>
        <dbReference type="ARBA" id="ARBA00006654"/>
    </source>
</evidence>
<dbReference type="Gene3D" id="3.90.780.10">
    <property type="entry name" value="5'-Nucleotidase, C-terminal domain"/>
    <property type="match status" value="1"/>
</dbReference>
<evidence type="ECO:0000256" key="2">
    <source>
        <dbReference type="ARBA" id="ARBA00022729"/>
    </source>
</evidence>
<dbReference type="PANTHER" id="PTHR11575">
    <property type="entry name" value="5'-NUCLEOTIDASE-RELATED"/>
    <property type="match status" value="1"/>
</dbReference>
<dbReference type="InterPro" id="IPR036907">
    <property type="entry name" value="5'-Nucleotdase_C_sf"/>
</dbReference>
<keyword evidence="3" id="KW-0547">Nucleotide-binding</keyword>
<accession>A0A9N8DZB3</accession>
<dbReference type="GO" id="GO:0008768">
    <property type="term" value="F:UDP-sugar diphosphatase activity"/>
    <property type="evidence" value="ECO:0007669"/>
    <property type="project" value="TreeGrafter"/>
</dbReference>
<dbReference type="AlphaFoldDB" id="A0A9N8DZB3"/>
<feature type="chain" id="PRO_5040537565" evidence="3">
    <location>
        <begin position="21"/>
        <end position="727"/>
    </location>
</feature>
<feature type="domain" description="5'-Nucleotidase C-terminal" evidence="6">
    <location>
        <begin position="431"/>
        <end position="560"/>
    </location>
</feature>
<dbReference type="InterPro" id="IPR006146">
    <property type="entry name" value="5'-Nucleotdase_CS"/>
</dbReference>
<feature type="region of interest" description="Disordered" evidence="4">
    <location>
        <begin position="657"/>
        <end position="681"/>
    </location>
</feature>
<dbReference type="Gene3D" id="3.60.21.10">
    <property type="match status" value="1"/>
</dbReference>
<dbReference type="Pfam" id="PF00149">
    <property type="entry name" value="Metallophos"/>
    <property type="match status" value="1"/>
</dbReference>
<evidence type="ECO:0000259" key="6">
    <source>
        <dbReference type="Pfam" id="PF02872"/>
    </source>
</evidence>
<keyword evidence="8" id="KW-1185">Reference proteome</keyword>
<dbReference type="GO" id="GO:0009166">
    <property type="term" value="P:nucleotide catabolic process"/>
    <property type="evidence" value="ECO:0007669"/>
    <property type="project" value="InterPro"/>
</dbReference>
<evidence type="ECO:0000313" key="8">
    <source>
        <dbReference type="Proteomes" id="UP001153069"/>
    </source>
</evidence>
<dbReference type="InterPro" id="IPR029052">
    <property type="entry name" value="Metallo-depent_PP-like"/>
</dbReference>
<dbReference type="EMBL" id="CAICTM010000386">
    <property type="protein sequence ID" value="CAB9509375.1"/>
    <property type="molecule type" value="Genomic_DNA"/>
</dbReference>
<dbReference type="OrthoDB" id="10252235at2759"/>
<evidence type="ECO:0000313" key="7">
    <source>
        <dbReference type="EMBL" id="CAB9509375.1"/>
    </source>
</evidence>
<dbReference type="PRINTS" id="PR01607">
    <property type="entry name" value="APYRASEFAMLY"/>
</dbReference>
<proteinExistence type="inferred from homology"/>
<dbReference type="PROSITE" id="PS00785">
    <property type="entry name" value="5_NUCLEOTIDASE_1"/>
    <property type="match status" value="1"/>
</dbReference>
<organism evidence="7 8">
    <name type="scientific">Seminavis robusta</name>
    <dbReference type="NCBI Taxonomy" id="568900"/>
    <lineage>
        <taxon>Eukaryota</taxon>
        <taxon>Sar</taxon>
        <taxon>Stramenopiles</taxon>
        <taxon>Ochrophyta</taxon>
        <taxon>Bacillariophyta</taxon>
        <taxon>Bacillariophyceae</taxon>
        <taxon>Bacillariophycidae</taxon>
        <taxon>Naviculales</taxon>
        <taxon>Naviculaceae</taxon>
        <taxon>Seminavis</taxon>
    </lineage>
</organism>
<dbReference type="SUPFAM" id="SSF55816">
    <property type="entry name" value="5'-nucleotidase (syn. UDP-sugar hydrolase), C-terminal domain"/>
    <property type="match status" value="1"/>
</dbReference>
<dbReference type="GO" id="GO:0008253">
    <property type="term" value="F:5'-nucleotidase activity"/>
    <property type="evidence" value="ECO:0007669"/>
    <property type="project" value="TreeGrafter"/>
</dbReference>
<keyword evidence="2 3" id="KW-0732">Signal</keyword>
<feature type="compositionally biased region" description="Acidic residues" evidence="4">
    <location>
        <begin position="661"/>
        <end position="676"/>
    </location>
</feature>
<reference evidence="7" key="1">
    <citation type="submission" date="2020-06" db="EMBL/GenBank/DDBJ databases">
        <authorList>
            <consortium name="Plant Systems Biology data submission"/>
        </authorList>
    </citation>
    <scope>NUCLEOTIDE SEQUENCE</scope>
    <source>
        <strain evidence="7">D6</strain>
    </source>
</reference>
<dbReference type="InterPro" id="IPR006179">
    <property type="entry name" value="5_nucleotidase/apyrase"/>
</dbReference>